<organism evidence="1 2">
    <name type="scientific">Lasiosphaeris hirsuta</name>
    <dbReference type="NCBI Taxonomy" id="260670"/>
    <lineage>
        <taxon>Eukaryota</taxon>
        <taxon>Fungi</taxon>
        <taxon>Dikarya</taxon>
        <taxon>Ascomycota</taxon>
        <taxon>Pezizomycotina</taxon>
        <taxon>Sordariomycetes</taxon>
        <taxon>Sordariomycetidae</taxon>
        <taxon>Sordariales</taxon>
        <taxon>Lasiosphaeriaceae</taxon>
        <taxon>Lasiosphaeris</taxon>
    </lineage>
</organism>
<evidence type="ECO:0000313" key="1">
    <source>
        <dbReference type="EMBL" id="KAK0704652.1"/>
    </source>
</evidence>
<dbReference type="EMBL" id="JAUKUA010000007">
    <property type="protein sequence ID" value="KAK0704652.1"/>
    <property type="molecule type" value="Genomic_DNA"/>
</dbReference>
<accession>A0AA39ZW71</accession>
<gene>
    <name evidence="1" type="ORF">B0H67DRAFT_591990</name>
</gene>
<reference evidence="1" key="1">
    <citation type="submission" date="2023-06" db="EMBL/GenBank/DDBJ databases">
        <title>Genome-scale phylogeny and comparative genomics of the fungal order Sordariales.</title>
        <authorList>
            <consortium name="Lawrence Berkeley National Laboratory"/>
            <person name="Hensen N."/>
            <person name="Bonometti L."/>
            <person name="Westerberg I."/>
            <person name="Brannstrom I.O."/>
            <person name="Guillou S."/>
            <person name="Cros-Aarteil S."/>
            <person name="Calhoun S."/>
            <person name="Haridas S."/>
            <person name="Kuo A."/>
            <person name="Mondo S."/>
            <person name="Pangilinan J."/>
            <person name="Riley R."/>
            <person name="Labutti K."/>
            <person name="Andreopoulos B."/>
            <person name="Lipzen A."/>
            <person name="Chen C."/>
            <person name="Yanf M."/>
            <person name="Daum C."/>
            <person name="Ng V."/>
            <person name="Clum A."/>
            <person name="Steindorff A."/>
            <person name="Ohm R."/>
            <person name="Martin F."/>
            <person name="Silar P."/>
            <person name="Natvig D."/>
            <person name="Lalanne C."/>
            <person name="Gautier V."/>
            <person name="Ament-Velasquez S.L."/>
            <person name="Kruys A."/>
            <person name="Hutchinson M.I."/>
            <person name="Powell A.J."/>
            <person name="Barry K."/>
            <person name="Miller A.N."/>
            <person name="Grigoriev I.V."/>
            <person name="Debuchy R."/>
            <person name="Gladieux P."/>
            <person name="Thoren M.H."/>
            <person name="Johannesson H."/>
        </authorList>
    </citation>
    <scope>NUCLEOTIDE SEQUENCE</scope>
    <source>
        <strain evidence="1">SMH4607-1</strain>
    </source>
</reference>
<sequence>MPYLGSKRRGLCPYFRGWQCLTLLNIALSVVRSILDTLGKERPRDTHTHTHVTCDNPVSARQVSYVRDTRVRVQRMERGLFRENLGRKNQPRLT</sequence>
<protein>
    <submittedName>
        <fullName evidence="1">Uncharacterized protein</fullName>
    </submittedName>
</protein>
<proteinExistence type="predicted"/>
<keyword evidence="2" id="KW-1185">Reference proteome</keyword>
<dbReference type="AlphaFoldDB" id="A0AA39ZW71"/>
<comment type="caution">
    <text evidence="1">The sequence shown here is derived from an EMBL/GenBank/DDBJ whole genome shotgun (WGS) entry which is preliminary data.</text>
</comment>
<name>A0AA39ZW71_9PEZI</name>
<feature type="non-terminal residue" evidence="1">
    <location>
        <position position="94"/>
    </location>
</feature>
<evidence type="ECO:0000313" key="2">
    <source>
        <dbReference type="Proteomes" id="UP001172102"/>
    </source>
</evidence>
<dbReference type="Proteomes" id="UP001172102">
    <property type="component" value="Unassembled WGS sequence"/>
</dbReference>